<gene>
    <name evidence="3" type="primary">gldL</name>
    <name evidence="3" type="ORF">ACFSKU_17650</name>
</gene>
<reference evidence="4" key="1">
    <citation type="journal article" date="2019" name="Int. J. Syst. Evol. Microbiol.">
        <title>The Global Catalogue of Microorganisms (GCM) 10K type strain sequencing project: providing services to taxonomists for standard genome sequencing and annotation.</title>
        <authorList>
            <consortium name="The Broad Institute Genomics Platform"/>
            <consortium name="The Broad Institute Genome Sequencing Center for Infectious Disease"/>
            <person name="Wu L."/>
            <person name="Ma J."/>
        </authorList>
    </citation>
    <scope>NUCLEOTIDE SEQUENCE [LARGE SCALE GENOMIC DNA]</scope>
    <source>
        <strain evidence="4">JCM 16545</strain>
    </source>
</reference>
<dbReference type="Gene3D" id="1.10.287.2610">
    <property type="match status" value="1"/>
</dbReference>
<evidence type="ECO:0000259" key="2">
    <source>
        <dbReference type="Pfam" id="PF22827"/>
    </source>
</evidence>
<dbReference type="RefSeq" id="WP_229959146.1">
    <property type="nucleotide sequence ID" value="NZ_JAJJWI010000004.1"/>
</dbReference>
<feature type="domain" description="Gliding motility protein GldL-like N-terminal" evidence="2">
    <location>
        <begin position="18"/>
        <end position="78"/>
    </location>
</feature>
<name>A0ABW4X185_9BACT</name>
<dbReference type="InterPro" id="IPR055087">
    <property type="entry name" value="GldL-like_N"/>
</dbReference>
<comment type="caution">
    <text evidence="3">The sequence shown here is derived from an EMBL/GenBank/DDBJ whole genome shotgun (WGS) entry which is preliminary data.</text>
</comment>
<dbReference type="Pfam" id="PF22827">
    <property type="entry name" value="GldL_N"/>
    <property type="match status" value="1"/>
</dbReference>
<protein>
    <submittedName>
        <fullName evidence="3">Gliding motility protein GldL</fullName>
    </submittedName>
</protein>
<dbReference type="InterPro" id="IPR019852">
    <property type="entry name" value="Motility-assoc_prot_GldL"/>
</dbReference>
<evidence type="ECO:0000256" key="1">
    <source>
        <dbReference type="SAM" id="Phobius"/>
    </source>
</evidence>
<dbReference type="Proteomes" id="UP001597369">
    <property type="component" value="Unassembled WGS sequence"/>
</dbReference>
<dbReference type="NCBIfam" id="TIGR03513">
    <property type="entry name" value="GldL_gliding"/>
    <property type="match status" value="1"/>
</dbReference>
<keyword evidence="1" id="KW-0472">Membrane</keyword>
<keyword evidence="1" id="KW-1133">Transmembrane helix</keyword>
<sequence>MSKAKGRNFLFDVLMPKVYGIGGAIVIVGALFKILHWNGADIMLIVGLLTEALIFFLSAFQPQTHDPDWARVYPQLDDSYSGEPLMPATATTSVSGGSGLTRKLDDMMQDAAITPDTIKSLGLGLNRLSETTAQMADLSQATAATQDYTVRVRSAADSLDKINVAYAQTAEAMSQMVGSTVEAKEYHNQIQNMTRNLGALNAVYEMELQDANSHLKAMNKFYGNLSIAMENLTDASKDTEQFKDEVSRLTHNLHSLNTVYGNMLTAMKS</sequence>
<keyword evidence="1" id="KW-0812">Transmembrane</keyword>
<accession>A0ABW4X185</accession>
<organism evidence="3 4">
    <name type="scientific">Pontibacter silvestris</name>
    <dbReference type="NCBI Taxonomy" id="2305183"/>
    <lineage>
        <taxon>Bacteria</taxon>
        <taxon>Pseudomonadati</taxon>
        <taxon>Bacteroidota</taxon>
        <taxon>Cytophagia</taxon>
        <taxon>Cytophagales</taxon>
        <taxon>Hymenobacteraceae</taxon>
        <taxon>Pontibacter</taxon>
    </lineage>
</organism>
<feature type="transmembrane region" description="Helical" evidence="1">
    <location>
        <begin position="18"/>
        <end position="35"/>
    </location>
</feature>
<evidence type="ECO:0000313" key="3">
    <source>
        <dbReference type="EMBL" id="MFD2068719.1"/>
    </source>
</evidence>
<keyword evidence="4" id="KW-1185">Reference proteome</keyword>
<feature type="transmembrane region" description="Helical" evidence="1">
    <location>
        <begin position="42"/>
        <end position="60"/>
    </location>
</feature>
<dbReference type="EMBL" id="JBHUHV010000054">
    <property type="protein sequence ID" value="MFD2068719.1"/>
    <property type="molecule type" value="Genomic_DNA"/>
</dbReference>
<evidence type="ECO:0000313" key="4">
    <source>
        <dbReference type="Proteomes" id="UP001597369"/>
    </source>
</evidence>
<proteinExistence type="predicted"/>